<evidence type="ECO:0000313" key="18">
    <source>
        <dbReference type="EMBL" id="KAK6355074.1"/>
    </source>
</evidence>
<keyword evidence="9 13" id="KW-1015">Disulfide bond</keyword>
<gene>
    <name evidence="18" type="primary">PDI1</name>
    <name evidence="18" type="ORF">TWF696_004198</name>
</gene>
<evidence type="ECO:0000256" key="14">
    <source>
        <dbReference type="RuleBase" id="RU004208"/>
    </source>
</evidence>
<dbReference type="NCBIfam" id="TIGR01126">
    <property type="entry name" value="pdi_dom"/>
    <property type="match status" value="2"/>
</dbReference>
<dbReference type="Gene3D" id="3.40.30.10">
    <property type="entry name" value="Glutaredoxin"/>
    <property type="match status" value="4"/>
</dbReference>
<dbReference type="Pfam" id="PF00085">
    <property type="entry name" value="Thioredoxin"/>
    <property type="match status" value="2"/>
</dbReference>
<feature type="domain" description="Thioredoxin" evidence="17">
    <location>
        <begin position="8"/>
        <end position="128"/>
    </location>
</feature>
<dbReference type="SUPFAM" id="SSF52833">
    <property type="entry name" value="Thioredoxin-like"/>
    <property type="match status" value="4"/>
</dbReference>
<feature type="compositionally biased region" description="Basic and acidic residues" evidence="16">
    <location>
        <begin position="499"/>
        <end position="509"/>
    </location>
</feature>
<comment type="catalytic activity">
    <reaction evidence="1 15">
        <text>Catalyzes the rearrangement of -S-S- bonds in proteins.</text>
        <dbReference type="EC" id="5.3.4.1"/>
    </reaction>
</comment>
<dbReference type="PROSITE" id="PS00194">
    <property type="entry name" value="THIOREDOXIN_1"/>
    <property type="match status" value="2"/>
</dbReference>
<dbReference type="Pfam" id="PF13848">
    <property type="entry name" value="Thioredoxin_6"/>
    <property type="match status" value="1"/>
</dbReference>
<dbReference type="GO" id="GO:0051082">
    <property type="term" value="F:unfolded protein binding"/>
    <property type="evidence" value="ECO:0007669"/>
    <property type="project" value="UniProtKB-ARBA"/>
</dbReference>
<dbReference type="CDD" id="cd02981">
    <property type="entry name" value="PDI_b_family"/>
    <property type="match status" value="1"/>
</dbReference>
<evidence type="ECO:0000256" key="10">
    <source>
        <dbReference type="ARBA" id="ARBA00023235"/>
    </source>
</evidence>
<feature type="disulfide bond" description="Redox-active" evidence="13">
    <location>
        <begin position="384"/>
        <end position="387"/>
    </location>
</feature>
<dbReference type="CDD" id="cd02961">
    <property type="entry name" value="PDI_a_family"/>
    <property type="match status" value="1"/>
</dbReference>
<protein>
    <recommendedName>
        <fullName evidence="12 15">Protein disulfide-isomerase</fullName>
        <ecNumber evidence="5 15">5.3.4.1</ecNumber>
    </recommendedName>
</protein>
<keyword evidence="8" id="KW-0256">Endoplasmic reticulum</keyword>
<evidence type="ECO:0000256" key="6">
    <source>
        <dbReference type="ARBA" id="ARBA00022729"/>
    </source>
</evidence>
<feature type="disulfide bond" description="Redox-active" evidence="13">
    <location>
        <begin position="49"/>
        <end position="52"/>
    </location>
</feature>
<dbReference type="InterPro" id="IPR005792">
    <property type="entry name" value="Prot_disulphide_isomerase"/>
</dbReference>
<keyword evidence="19" id="KW-1185">Reference proteome</keyword>
<evidence type="ECO:0000256" key="1">
    <source>
        <dbReference type="ARBA" id="ARBA00001182"/>
    </source>
</evidence>
<dbReference type="GO" id="GO:0015035">
    <property type="term" value="F:protein-disulfide reductase activity"/>
    <property type="evidence" value="ECO:0007669"/>
    <property type="project" value="UniProtKB-ARBA"/>
</dbReference>
<evidence type="ECO:0000256" key="7">
    <source>
        <dbReference type="ARBA" id="ARBA00022737"/>
    </source>
</evidence>
<evidence type="ECO:0000259" key="17">
    <source>
        <dbReference type="PROSITE" id="PS51352"/>
    </source>
</evidence>
<feature type="compositionally biased region" description="Basic and acidic residues" evidence="16">
    <location>
        <begin position="468"/>
        <end position="478"/>
    </location>
</feature>
<comment type="subcellular location">
    <subcellularLocation>
        <location evidence="3">Endoplasmic reticulum lumen</location>
    </subcellularLocation>
</comment>
<dbReference type="EMBL" id="JAVHNQ010000002">
    <property type="protein sequence ID" value="KAK6355074.1"/>
    <property type="molecule type" value="Genomic_DNA"/>
</dbReference>
<keyword evidence="7" id="KW-0677">Repeat</keyword>
<dbReference type="PANTHER" id="PTHR18929">
    <property type="entry name" value="PROTEIN DISULFIDE ISOMERASE"/>
    <property type="match status" value="1"/>
</dbReference>
<dbReference type="PANTHER" id="PTHR18929:SF132">
    <property type="entry name" value="PROTEIN DISULFIDE-ISOMERASE A3"/>
    <property type="match status" value="1"/>
</dbReference>
<evidence type="ECO:0000313" key="19">
    <source>
        <dbReference type="Proteomes" id="UP001375240"/>
    </source>
</evidence>
<accession>A0AAV9V8E1</accession>
<keyword evidence="6 15" id="KW-0732">Signal</keyword>
<dbReference type="PROSITE" id="PS51352">
    <property type="entry name" value="THIOREDOXIN_2"/>
    <property type="match status" value="2"/>
</dbReference>
<keyword evidence="11 13" id="KW-0676">Redox-active center</keyword>
<feature type="region of interest" description="Disordered" evidence="16">
    <location>
        <begin position="468"/>
        <end position="523"/>
    </location>
</feature>
<feature type="chain" id="PRO_5043102949" description="Protein disulfide-isomerase" evidence="15">
    <location>
        <begin position="20"/>
        <end position="523"/>
    </location>
</feature>
<dbReference type="EC" id="5.3.4.1" evidence="5 15"/>
<comment type="caution">
    <text evidence="18">The sequence shown here is derived from an EMBL/GenBank/DDBJ whole genome shotgun (WGS) entry which is preliminary data.</text>
</comment>
<comment type="function">
    <text evidence="2">Participates in the folding of proteins containing disulfide bonds, may be involved in glycosylation, prolyl hydroxylation and triglyceride transfer.</text>
</comment>
<dbReference type="FunFam" id="3.40.30.10:FF:000017">
    <property type="entry name" value="Protein disulfide-isomerase A4"/>
    <property type="match status" value="1"/>
</dbReference>
<name>A0AAV9V8E1_9PEZI</name>
<evidence type="ECO:0000256" key="3">
    <source>
        <dbReference type="ARBA" id="ARBA00004319"/>
    </source>
</evidence>
<evidence type="ECO:0000256" key="16">
    <source>
        <dbReference type="SAM" id="MobiDB-lite"/>
    </source>
</evidence>
<evidence type="ECO:0000256" key="9">
    <source>
        <dbReference type="ARBA" id="ARBA00023157"/>
    </source>
</evidence>
<dbReference type="NCBIfam" id="TIGR01130">
    <property type="entry name" value="ER_PDI_fam"/>
    <property type="match status" value="1"/>
</dbReference>
<dbReference type="GO" id="GO:0005788">
    <property type="term" value="C:endoplasmic reticulum lumen"/>
    <property type="evidence" value="ECO:0007669"/>
    <property type="project" value="UniProtKB-SubCell"/>
</dbReference>
<dbReference type="PRINTS" id="PR00421">
    <property type="entry name" value="THIOREDOXIN"/>
</dbReference>
<evidence type="ECO:0000256" key="15">
    <source>
        <dbReference type="RuleBase" id="RU361130"/>
    </source>
</evidence>
<dbReference type="CDD" id="cd02995">
    <property type="entry name" value="PDI_a_PDI_a'_C"/>
    <property type="match status" value="1"/>
</dbReference>
<evidence type="ECO:0000256" key="12">
    <source>
        <dbReference type="ARBA" id="ARBA00039846"/>
    </source>
</evidence>
<evidence type="ECO:0000256" key="5">
    <source>
        <dbReference type="ARBA" id="ARBA00012723"/>
    </source>
</evidence>
<dbReference type="InterPro" id="IPR036249">
    <property type="entry name" value="Thioredoxin-like_sf"/>
</dbReference>
<dbReference type="InterPro" id="IPR017937">
    <property type="entry name" value="Thioredoxin_CS"/>
</dbReference>
<comment type="similarity">
    <text evidence="4 14">Belongs to the protein disulfide isomerase family.</text>
</comment>
<dbReference type="InterPro" id="IPR005788">
    <property type="entry name" value="PDI_thioredoxin-like_dom"/>
</dbReference>
<reference evidence="18 19" key="1">
    <citation type="submission" date="2019-10" db="EMBL/GenBank/DDBJ databases">
        <authorList>
            <person name="Palmer J.M."/>
        </authorList>
    </citation>
    <scope>NUCLEOTIDE SEQUENCE [LARGE SCALE GENOMIC DNA]</scope>
    <source>
        <strain evidence="18 19">TWF696</strain>
    </source>
</reference>
<dbReference type="FunFam" id="3.40.30.10:FF:000154">
    <property type="entry name" value="Protein disulfide-isomerase"/>
    <property type="match status" value="1"/>
</dbReference>
<dbReference type="GO" id="GO:0003756">
    <property type="term" value="F:protein disulfide isomerase activity"/>
    <property type="evidence" value="ECO:0007669"/>
    <property type="project" value="UniProtKB-EC"/>
</dbReference>
<dbReference type="AlphaFoldDB" id="A0AAV9V8E1"/>
<dbReference type="FunFam" id="3.40.30.10:FF:000139">
    <property type="entry name" value="Protein disulfide-isomerase"/>
    <property type="match status" value="1"/>
</dbReference>
<organism evidence="18 19">
    <name type="scientific">Orbilia brochopaga</name>
    <dbReference type="NCBI Taxonomy" id="3140254"/>
    <lineage>
        <taxon>Eukaryota</taxon>
        <taxon>Fungi</taxon>
        <taxon>Dikarya</taxon>
        <taxon>Ascomycota</taxon>
        <taxon>Pezizomycotina</taxon>
        <taxon>Orbiliomycetes</taxon>
        <taxon>Orbiliales</taxon>
        <taxon>Orbiliaceae</taxon>
        <taxon>Orbilia</taxon>
    </lineage>
</organism>
<feature type="signal peptide" evidence="15">
    <location>
        <begin position="1"/>
        <end position="19"/>
    </location>
</feature>
<evidence type="ECO:0000256" key="8">
    <source>
        <dbReference type="ARBA" id="ARBA00022824"/>
    </source>
</evidence>
<dbReference type="Proteomes" id="UP001375240">
    <property type="component" value="Unassembled WGS sequence"/>
</dbReference>
<evidence type="ECO:0000256" key="4">
    <source>
        <dbReference type="ARBA" id="ARBA00006347"/>
    </source>
</evidence>
<dbReference type="GO" id="GO:0006457">
    <property type="term" value="P:protein folding"/>
    <property type="evidence" value="ECO:0007669"/>
    <property type="project" value="TreeGrafter"/>
</dbReference>
<keyword evidence="10 15" id="KW-0413">Isomerase</keyword>
<dbReference type="GO" id="GO:0034976">
    <property type="term" value="P:response to endoplasmic reticulum stress"/>
    <property type="evidence" value="ECO:0007669"/>
    <property type="project" value="TreeGrafter"/>
</dbReference>
<sequence length="523" mass="56603">MLPKQVLISLMVAAGVVSASDVHQLKEDSFDDFIAKNPLVLAEFYAPWCGHCKALAPEYETAATELKAKGISLVKVDCTEESGLCQKHGVEGYPTLKVFKGTTDNPSAYSGQRKADAIVSYMVKQSLPAVSVLTKDTLEEFKTADQVVVVAYFKADDKKSNETFAAVAEPLRDNYLFGATSDPALAEAAGVTAPGVVVYRKFDEPVVVYDGAFEADAITAFAKTSAVPLIGEVGPETYSGYMSAGLPLAYIFVEGADDKAKYSDGLKELAKKHKGKINFATIDAVAFGAHAQNLNLEQKWPAFAIQETVKNTKFPFDQTKELTIESITSFVEDFAAGKIEPSIKSEPKPEKQEGPVHVVVAHNYNEIVLDEEKDVLVEFYAHWCGHCKALAPKYEELGKLYFDNPEFAKKVVIAKVDATLNDVPDEIQGFPTIKLFPAGKKSTPIDYQGGRTVEDFVKFIKENGSHHVDASVEKKDEPAASAETLGEAAPAATDAAEETASKSAEKKESSTSTEAAAETHDEL</sequence>
<evidence type="ECO:0000256" key="13">
    <source>
        <dbReference type="PIRSR" id="PIRSR605792-51"/>
    </source>
</evidence>
<dbReference type="CDD" id="cd02982">
    <property type="entry name" value="PDI_b'_family"/>
    <property type="match status" value="1"/>
</dbReference>
<evidence type="ECO:0000256" key="2">
    <source>
        <dbReference type="ARBA" id="ARBA00002692"/>
    </source>
</evidence>
<dbReference type="FunFam" id="3.40.30.10:FF:000185">
    <property type="entry name" value="Protein disulfide-isomerase"/>
    <property type="match status" value="1"/>
</dbReference>
<evidence type="ECO:0000256" key="11">
    <source>
        <dbReference type="ARBA" id="ARBA00023284"/>
    </source>
</evidence>
<proteinExistence type="inferred from homology"/>
<dbReference type="InterPro" id="IPR013766">
    <property type="entry name" value="Thioredoxin_domain"/>
</dbReference>
<feature type="domain" description="Thioredoxin" evidence="17">
    <location>
        <begin position="334"/>
        <end position="465"/>
    </location>
</feature>